<gene>
    <name evidence="1" type="ORF">Pan161_31140</name>
</gene>
<dbReference type="OrthoDB" id="252633at2"/>
<evidence type="ECO:0000313" key="2">
    <source>
        <dbReference type="Proteomes" id="UP000316855"/>
    </source>
</evidence>
<name>A0A517VEN5_9PLAN</name>
<organism evidence="1 2">
    <name type="scientific">Gimesia algae</name>
    <dbReference type="NCBI Taxonomy" id="2527971"/>
    <lineage>
        <taxon>Bacteria</taxon>
        <taxon>Pseudomonadati</taxon>
        <taxon>Planctomycetota</taxon>
        <taxon>Planctomycetia</taxon>
        <taxon>Planctomycetales</taxon>
        <taxon>Planctomycetaceae</taxon>
        <taxon>Gimesia</taxon>
    </lineage>
</organism>
<reference evidence="1 2" key="1">
    <citation type="submission" date="2019-02" db="EMBL/GenBank/DDBJ databases">
        <title>Deep-cultivation of Planctomycetes and their phenomic and genomic characterization uncovers novel biology.</title>
        <authorList>
            <person name="Wiegand S."/>
            <person name="Jogler M."/>
            <person name="Boedeker C."/>
            <person name="Pinto D."/>
            <person name="Vollmers J."/>
            <person name="Rivas-Marin E."/>
            <person name="Kohn T."/>
            <person name="Peeters S.H."/>
            <person name="Heuer A."/>
            <person name="Rast P."/>
            <person name="Oberbeckmann S."/>
            <person name="Bunk B."/>
            <person name="Jeske O."/>
            <person name="Meyerdierks A."/>
            <person name="Storesund J.E."/>
            <person name="Kallscheuer N."/>
            <person name="Luecker S."/>
            <person name="Lage O.M."/>
            <person name="Pohl T."/>
            <person name="Merkel B.J."/>
            <person name="Hornburger P."/>
            <person name="Mueller R.-W."/>
            <person name="Bruemmer F."/>
            <person name="Labrenz M."/>
            <person name="Spormann A.M."/>
            <person name="Op den Camp H."/>
            <person name="Overmann J."/>
            <person name="Amann R."/>
            <person name="Jetten M.S.M."/>
            <person name="Mascher T."/>
            <person name="Medema M.H."/>
            <person name="Devos D.P."/>
            <person name="Kaster A.-K."/>
            <person name="Ovreas L."/>
            <person name="Rohde M."/>
            <person name="Galperin M.Y."/>
            <person name="Jogler C."/>
        </authorList>
    </citation>
    <scope>NUCLEOTIDE SEQUENCE [LARGE SCALE GENOMIC DNA]</scope>
    <source>
        <strain evidence="1 2">Pan161</strain>
    </source>
</reference>
<dbReference type="AlphaFoldDB" id="A0A517VEN5"/>
<evidence type="ECO:0008006" key="3">
    <source>
        <dbReference type="Google" id="ProtNLM"/>
    </source>
</evidence>
<evidence type="ECO:0000313" key="1">
    <source>
        <dbReference type="EMBL" id="QDT91456.1"/>
    </source>
</evidence>
<keyword evidence="2" id="KW-1185">Reference proteome</keyword>
<dbReference type="KEGG" id="gax:Pan161_31140"/>
<dbReference type="InterPro" id="IPR025855">
    <property type="entry name" value="Replic_Relax"/>
</dbReference>
<accession>A0A517VEN5</accession>
<dbReference type="EMBL" id="CP036343">
    <property type="protein sequence ID" value="QDT91456.1"/>
    <property type="molecule type" value="Genomic_DNA"/>
</dbReference>
<dbReference type="Pfam" id="PF13814">
    <property type="entry name" value="Replic_Relax"/>
    <property type="match status" value="1"/>
</dbReference>
<proteinExistence type="predicted"/>
<sequence>MIVTENDIQILALLAHYYVLTREQIQRLCAPHLVSGRSLRRRITKLRQADYLFKHRVPVALPGTNGAAPVYYLTKNGAELLASYHDDGTYLATNTRNPRADLLNHWIEINNTRMMIEQAIAQQEEVVLENWINEWETVNKSDHEKEHFYLQTKLSDNPPLSCSPDAGFVLSLRGHKKVFYLEQDLGTSSPKQIAARKTKGYAELANRKLHRKHFPETTLDNFTILFITPTAYRCQTMAERIRTRPRPDLWLCIDQHDLTPESFLYGQITWNHKGERGSIVKPVSTEVVTP</sequence>
<protein>
    <recommendedName>
        <fullName evidence="3">Replication-relaxation</fullName>
    </recommendedName>
</protein>
<dbReference type="Proteomes" id="UP000316855">
    <property type="component" value="Chromosome"/>
</dbReference>